<reference evidence="2" key="1">
    <citation type="submission" date="2017-09" db="EMBL/GenBank/DDBJ databases">
        <title>Depth-based differentiation of microbial function through sediment-hosted aquifers and enrichment of novel symbionts in the deep terrestrial subsurface.</title>
        <authorList>
            <person name="Probst A.J."/>
            <person name="Ladd B."/>
            <person name="Jarett J.K."/>
            <person name="Geller-Mcgrath D.E."/>
            <person name="Sieber C.M.K."/>
            <person name="Emerson J.B."/>
            <person name="Anantharaman K."/>
            <person name="Thomas B.C."/>
            <person name="Malmstrom R."/>
            <person name="Stieglmeier M."/>
            <person name="Klingl A."/>
            <person name="Woyke T."/>
            <person name="Ryan C.M."/>
            <person name="Banfield J.F."/>
        </authorList>
    </citation>
    <scope>NUCLEOTIDE SEQUENCE [LARGE SCALE GENOMIC DNA]</scope>
</reference>
<sequence length="70" mass="8039">MTKLRKNDYQELRKAGIAAIDAKILELLVEHDKTMMLKMKNELKNPRALAVIHLAIAKLKTIKTELKEVL</sequence>
<accession>A0A2H0WZG7</accession>
<proteinExistence type="predicted"/>
<evidence type="ECO:0000313" key="2">
    <source>
        <dbReference type="Proteomes" id="UP000229574"/>
    </source>
</evidence>
<gene>
    <name evidence="1" type="ORF">COT54_01235</name>
</gene>
<dbReference type="GO" id="GO:0006412">
    <property type="term" value="P:translation"/>
    <property type="evidence" value="ECO:0007669"/>
    <property type="project" value="InterPro"/>
</dbReference>
<dbReference type="AlphaFoldDB" id="A0A2H0WZG7"/>
<name>A0A2H0WZG7_9BACT</name>
<comment type="caution">
    <text evidence="1">The sequence shown here is derived from an EMBL/GenBank/DDBJ whole genome shotgun (WGS) entry which is preliminary data.</text>
</comment>
<protein>
    <recommendedName>
        <fullName evidence="3">50S ribosomal protein L29</fullName>
    </recommendedName>
</protein>
<dbReference type="Proteomes" id="UP000229574">
    <property type="component" value="Unassembled WGS sequence"/>
</dbReference>
<evidence type="ECO:0008006" key="3">
    <source>
        <dbReference type="Google" id="ProtNLM"/>
    </source>
</evidence>
<dbReference type="SUPFAM" id="SSF46561">
    <property type="entry name" value="Ribosomal protein L29 (L29p)"/>
    <property type="match status" value="1"/>
</dbReference>
<dbReference type="InterPro" id="IPR036049">
    <property type="entry name" value="Ribosomal_uL29_sf"/>
</dbReference>
<organism evidence="1 2">
    <name type="scientific">Candidatus Collierbacteria bacterium CG09_land_8_20_14_0_10_46_12</name>
    <dbReference type="NCBI Taxonomy" id="1974533"/>
    <lineage>
        <taxon>Bacteria</taxon>
        <taxon>Candidatus Collieribacteriota</taxon>
    </lineage>
</organism>
<evidence type="ECO:0000313" key="1">
    <source>
        <dbReference type="EMBL" id="PIS18073.1"/>
    </source>
</evidence>
<dbReference type="EMBL" id="PEYY01000054">
    <property type="protein sequence ID" value="PIS18073.1"/>
    <property type="molecule type" value="Genomic_DNA"/>
</dbReference>
<dbReference type="GO" id="GO:0003735">
    <property type="term" value="F:structural constituent of ribosome"/>
    <property type="evidence" value="ECO:0007669"/>
    <property type="project" value="InterPro"/>
</dbReference>
<dbReference type="GO" id="GO:0005840">
    <property type="term" value="C:ribosome"/>
    <property type="evidence" value="ECO:0007669"/>
    <property type="project" value="InterPro"/>
</dbReference>